<evidence type="ECO:0000313" key="3">
    <source>
        <dbReference type="Proteomes" id="UP000248044"/>
    </source>
</evidence>
<sequence>MKVSIEGSNDSIFIDNMEFKIKREFFPNLKIIVNDFEIIRDKGTYKILKSGLLRGEYSKNKLVYDGNEYVIENLNMHEFIKNKYLNKRILMNNIVIGSIILNKEKLKIDGDFPNEDPAIILASIFTPYTTLQKTRIMRRRYNRRIGIMLGVLEAFIITIIPFNIIYIGIAVLIFAVIDYLIFRIYIRNR</sequence>
<protein>
    <submittedName>
        <fullName evidence="2">Uncharacterized protein</fullName>
    </submittedName>
</protein>
<dbReference type="EMBL" id="CP029289">
    <property type="protein sequence ID" value="AWR94146.1"/>
    <property type="molecule type" value="Genomic_DNA"/>
</dbReference>
<dbReference type="KEGG" id="abri:DFR85_05620"/>
<keyword evidence="1" id="KW-0472">Membrane</keyword>
<keyword evidence="3" id="KW-1185">Reference proteome</keyword>
<dbReference type="GeneID" id="36831614"/>
<keyword evidence="1" id="KW-1133">Transmembrane helix</keyword>
<reference evidence="2 3" key="1">
    <citation type="submission" date="2018-05" db="EMBL/GenBank/DDBJ databases">
        <title>Complete Genome Sequences of Extremely Thermoacidophilic, Metal-Mobilizing Type-Strain Members of the Archaeal Family Sulfolobaceae: Acidianus brierleyi DSM-1651T, Acidianus sulfidivorans DSM-18786T, Metallosphaera hakonensis DSM-7519T, and Metallosphaera prunae DSM-10039T.</title>
        <authorList>
            <person name="Counts J.A."/>
            <person name="Kelly R.M."/>
        </authorList>
    </citation>
    <scope>NUCLEOTIDE SEQUENCE [LARGE SCALE GENOMIC DNA]</scope>
    <source>
        <strain evidence="2 3">DSM 1651</strain>
    </source>
</reference>
<evidence type="ECO:0000256" key="1">
    <source>
        <dbReference type="SAM" id="Phobius"/>
    </source>
</evidence>
<dbReference type="RefSeq" id="WP_110270027.1">
    <property type="nucleotide sequence ID" value="NZ_CP029289.2"/>
</dbReference>
<organism evidence="2 3">
    <name type="scientific">Acidianus brierleyi</name>
    <dbReference type="NCBI Taxonomy" id="41673"/>
    <lineage>
        <taxon>Archaea</taxon>
        <taxon>Thermoproteota</taxon>
        <taxon>Thermoprotei</taxon>
        <taxon>Sulfolobales</taxon>
        <taxon>Sulfolobaceae</taxon>
        <taxon>Acidianus</taxon>
    </lineage>
</organism>
<dbReference type="Proteomes" id="UP000248044">
    <property type="component" value="Chromosome"/>
</dbReference>
<feature type="transmembrane region" description="Helical" evidence="1">
    <location>
        <begin position="166"/>
        <end position="186"/>
    </location>
</feature>
<proteinExistence type="predicted"/>
<name>A0A2U9IDU2_9CREN</name>
<evidence type="ECO:0000313" key="2">
    <source>
        <dbReference type="EMBL" id="AWR94146.1"/>
    </source>
</evidence>
<feature type="transmembrane region" description="Helical" evidence="1">
    <location>
        <begin position="141"/>
        <end position="160"/>
    </location>
</feature>
<gene>
    <name evidence="2" type="ORF">DFR85_05620</name>
</gene>
<accession>A0A2U9IDU2</accession>
<keyword evidence="1" id="KW-0812">Transmembrane</keyword>
<dbReference type="AlphaFoldDB" id="A0A2U9IDU2"/>